<protein>
    <recommendedName>
        <fullName evidence="2">SLH domain-containing protein</fullName>
    </recommendedName>
</protein>
<feature type="chain" id="PRO_5035253633" description="SLH domain-containing protein" evidence="1">
    <location>
        <begin position="26"/>
        <end position="669"/>
    </location>
</feature>
<dbReference type="EMBL" id="BMHA01000013">
    <property type="protein sequence ID" value="GGI08771.1"/>
    <property type="molecule type" value="Genomic_DNA"/>
</dbReference>
<feature type="signal peptide" evidence="1">
    <location>
        <begin position="1"/>
        <end position="25"/>
    </location>
</feature>
<sequence length="669" mass="70116">MRRRWTSAVLAAALAVSTGVAPVAASTASAGHAPGDGPCGEAVPRAPFVDVVAGTAHADAIDCAHARDLVRGVTAERFAPERAVTRAQAASLVARALEQGGVTLPAPDEGSAFGDVAAAHRDNVRRLQAVGVVQGRTDGSFGGDAPVTREQFASLMVRALSHARGLDVLAAARGAFPDVASAAHRANVDAAAEQWLLLGRRDSTFAPGAVTRRDQAASVVTRLLAEIGRADVRTAGGEVWALDQGTDRIHVYDGDAGFEELVTIDVRPQALRDAGFAAAPTGQFTVPHMIEFDSRQRYAFVAATAGGVTIVVDARSKQVVEVLPTGPGSHMAAVTPDDSAVWVAVIGTAGRHSTRANPTDPYGAPIPAQARKMVEIPLDLDADEPGFAIGRELQLEDLVAPLEAANGWEYPSYSPICHQYTADSSQAWITLGPSWNQGALVVLDLASGTLVPDAAFDPQQVRANCGISVTEDRVIVNWSGRVEPGADSNGEWYVIDPRTYELLDVRDTEGFDAHGLRVTRDGSEYWQVNRLTDNALVIDAETLEVTRRIPAIADTPDILDYSPDGRLLYVTQRGPTPRSGAIHAASGQQPGVAVVDVASGRRLGVLRQAPVTNAEGGLVNDVHGIGVRVASDDDTLPAPVAAISTASFDARVADPATFGAHCSLPVAQV</sequence>
<dbReference type="SUPFAM" id="SSF51004">
    <property type="entry name" value="C-terminal (heme d1) domain of cytochrome cd1-nitrite reductase"/>
    <property type="match status" value="1"/>
</dbReference>
<feature type="domain" description="SLH" evidence="2">
    <location>
        <begin position="109"/>
        <end position="170"/>
    </location>
</feature>
<keyword evidence="4" id="KW-1185">Reference proteome</keyword>
<accession>A0A8J3EVA7</accession>
<reference evidence="3" key="1">
    <citation type="journal article" date="2014" name="Int. J. Syst. Evol. Microbiol.">
        <title>Complete genome sequence of Corynebacterium casei LMG S-19264T (=DSM 44701T), isolated from a smear-ripened cheese.</title>
        <authorList>
            <consortium name="US DOE Joint Genome Institute (JGI-PGF)"/>
            <person name="Walter F."/>
            <person name="Albersmeier A."/>
            <person name="Kalinowski J."/>
            <person name="Ruckert C."/>
        </authorList>
    </citation>
    <scope>NUCLEOTIDE SEQUENCE</scope>
    <source>
        <strain evidence="3">CGMCC 1.14988</strain>
    </source>
</reference>
<dbReference type="OrthoDB" id="3758789at2"/>
<dbReference type="InterPro" id="IPR051200">
    <property type="entry name" value="Host-pathogen_enzymatic-act"/>
</dbReference>
<evidence type="ECO:0000259" key="2">
    <source>
        <dbReference type="PROSITE" id="PS51272"/>
    </source>
</evidence>
<organism evidence="3 4">
    <name type="scientific">Egicoccus halophilus</name>
    <dbReference type="NCBI Taxonomy" id="1670830"/>
    <lineage>
        <taxon>Bacteria</taxon>
        <taxon>Bacillati</taxon>
        <taxon>Actinomycetota</taxon>
        <taxon>Nitriliruptoria</taxon>
        <taxon>Egicoccales</taxon>
        <taxon>Egicoccaceae</taxon>
        <taxon>Egicoccus</taxon>
    </lineage>
</organism>
<evidence type="ECO:0000313" key="4">
    <source>
        <dbReference type="Proteomes" id="UP000650511"/>
    </source>
</evidence>
<dbReference type="InterPro" id="IPR011048">
    <property type="entry name" value="Haem_d1_sf"/>
</dbReference>
<dbReference type="PANTHER" id="PTHR47197">
    <property type="entry name" value="PROTEIN NIRF"/>
    <property type="match status" value="1"/>
</dbReference>
<reference evidence="3" key="2">
    <citation type="submission" date="2020-09" db="EMBL/GenBank/DDBJ databases">
        <authorList>
            <person name="Sun Q."/>
            <person name="Zhou Y."/>
        </authorList>
    </citation>
    <scope>NUCLEOTIDE SEQUENCE</scope>
    <source>
        <strain evidence="3">CGMCC 1.14988</strain>
    </source>
</reference>
<dbReference type="AlphaFoldDB" id="A0A8J3EVA7"/>
<keyword evidence="1" id="KW-0732">Signal</keyword>
<name>A0A8J3EVA7_9ACTN</name>
<proteinExistence type="predicted"/>
<dbReference type="PANTHER" id="PTHR47197:SF3">
    <property type="entry name" value="DIHYDRO-HEME D1 DEHYDROGENASE"/>
    <property type="match status" value="1"/>
</dbReference>
<dbReference type="Proteomes" id="UP000650511">
    <property type="component" value="Unassembled WGS sequence"/>
</dbReference>
<dbReference type="PROSITE" id="PS51272">
    <property type="entry name" value="SLH"/>
    <property type="match status" value="2"/>
</dbReference>
<dbReference type="RefSeq" id="WP_130648812.1">
    <property type="nucleotide sequence ID" value="NZ_BMHA01000013.1"/>
</dbReference>
<feature type="domain" description="SLH" evidence="2">
    <location>
        <begin position="44"/>
        <end position="107"/>
    </location>
</feature>
<evidence type="ECO:0000256" key="1">
    <source>
        <dbReference type="SAM" id="SignalP"/>
    </source>
</evidence>
<dbReference type="Gene3D" id="2.130.10.10">
    <property type="entry name" value="YVTN repeat-like/Quinoprotein amine dehydrogenase"/>
    <property type="match status" value="2"/>
</dbReference>
<dbReference type="InterPro" id="IPR015943">
    <property type="entry name" value="WD40/YVTN_repeat-like_dom_sf"/>
</dbReference>
<dbReference type="Pfam" id="PF00395">
    <property type="entry name" value="SLH"/>
    <property type="match status" value="2"/>
</dbReference>
<evidence type="ECO:0000313" key="3">
    <source>
        <dbReference type="EMBL" id="GGI08771.1"/>
    </source>
</evidence>
<dbReference type="InterPro" id="IPR001119">
    <property type="entry name" value="SLH_dom"/>
</dbReference>
<comment type="caution">
    <text evidence="3">The sequence shown here is derived from an EMBL/GenBank/DDBJ whole genome shotgun (WGS) entry which is preliminary data.</text>
</comment>
<gene>
    <name evidence="3" type="ORF">GCM10011354_30750</name>
</gene>